<accession>A0ABV6EM98</accession>
<dbReference type="EMBL" id="JBHLWM010000001">
    <property type="protein sequence ID" value="MFC0239335.1"/>
    <property type="molecule type" value="Genomic_DNA"/>
</dbReference>
<comment type="caution">
    <text evidence="3">The sequence shown here is derived from an EMBL/GenBank/DDBJ whole genome shotgun (WGS) entry which is preliminary data.</text>
</comment>
<dbReference type="InterPro" id="IPR011986">
    <property type="entry name" value="Xdiol_dOase_LigA"/>
</dbReference>
<dbReference type="SUPFAM" id="SSF48076">
    <property type="entry name" value="LigA subunit of an aromatic-ring-opening dioxygenase LigAB"/>
    <property type="match status" value="1"/>
</dbReference>
<dbReference type="EC" id="1.13.11.8" evidence="3"/>
<sequence>MSPLVARDQGATERRAGGAPSARREIFGTPIFGPEAAQKGYALNKMCFSFNDAANRAEFVRDEAAYCARYGLTAAQTEALLKRDLLKLLDLGGNAYYLAKFAGILGLNMQDIGALQTGLTVEQFKAKLLAARDN</sequence>
<protein>
    <submittedName>
        <fullName evidence="3">Protocatechuate 4,5-dioxygenase subunit alpha</fullName>
        <ecNumber evidence="3">1.13.11.8</ecNumber>
    </submittedName>
</protein>
<dbReference type="Pfam" id="PF07746">
    <property type="entry name" value="LigA"/>
    <property type="match status" value="1"/>
</dbReference>
<keyword evidence="3" id="KW-0560">Oxidoreductase</keyword>
<dbReference type="InterPro" id="IPR036622">
    <property type="entry name" value="LigA_sf"/>
</dbReference>
<organism evidence="3 4">
    <name type="scientific">Rhodopseudomonas telluris</name>
    <dbReference type="NCBI Taxonomy" id="644215"/>
    <lineage>
        <taxon>Bacteria</taxon>
        <taxon>Pseudomonadati</taxon>
        <taxon>Pseudomonadota</taxon>
        <taxon>Alphaproteobacteria</taxon>
        <taxon>Hyphomicrobiales</taxon>
        <taxon>Nitrobacteraceae</taxon>
        <taxon>Rhodopseudomonas</taxon>
    </lineage>
</organism>
<dbReference type="Proteomes" id="UP001589775">
    <property type="component" value="Unassembled WGS sequence"/>
</dbReference>
<feature type="region of interest" description="Disordered" evidence="1">
    <location>
        <begin position="1"/>
        <end position="21"/>
    </location>
</feature>
<evidence type="ECO:0000259" key="2">
    <source>
        <dbReference type="Pfam" id="PF07746"/>
    </source>
</evidence>
<reference evidence="3 4" key="1">
    <citation type="submission" date="2024-09" db="EMBL/GenBank/DDBJ databases">
        <authorList>
            <person name="Sun Q."/>
            <person name="Mori K."/>
        </authorList>
    </citation>
    <scope>NUCLEOTIDE SEQUENCE [LARGE SCALE GENOMIC DNA]</scope>
    <source>
        <strain evidence="3 4">KCTC 23279</strain>
    </source>
</reference>
<feature type="compositionally biased region" description="Basic and acidic residues" evidence="1">
    <location>
        <begin position="10"/>
        <end position="21"/>
    </location>
</feature>
<gene>
    <name evidence="3" type="ORF">ACFFJ6_02600</name>
</gene>
<dbReference type="GO" id="GO:0018579">
    <property type="term" value="F:protocatechuate 4,5-dioxygenase activity"/>
    <property type="evidence" value="ECO:0007669"/>
    <property type="project" value="UniProtKB-EC"/>
</dbReference>
<proteinExistence type="predicted"/>
<evidence type="ECO:0000313" key="4">
    <source>
        <dbReference type="Proteomes" id="UP001589775"/>
    </source>
</evidence>
<evidence type="ECO:0000256" key="1">
    <source>
        <dbReference type="SAM" id="MobiDB-lite"/>
    </source>
</evidence>
<evidence type="ECO:0000313" key="3">
    <source>
        <dbReference type="EMBL" id="MFC0239335.1"/>
    </source>
</evidence>
<dbReference type="NCBIfam" id="NF009918">
    <property type="entry name" value="PRK13378.1"/>
    <property type="match status" value="1"/>
</dbReference>
<feature type="domain" description="Extradiol ring-cleavage dioxygenase LigAB LigA subunit" evidence="2">
    <location>
        <begin position="43"/>
        <end position="128"/>
    </location>
</feature>
<name>A0ABV6EM98_9BRAD</name>
<dbReference type="RefSeq" id="WP_378384043.1">
    <property type="nucleotide sequence ID" value="NZ_JBHLWM010000001.1"/>
</dbReference>
<dbReference type="Gene3D" id="1.10.700.10">
    <property type="entry name" value="Dioxygenase LigAB, LigA subunit"/>
    <property type="match status" value="1"/>
</dbReference>
<keyword evidence="4" id="KW-1185">Reference proteome</keyword>